<evidence type="ECO:0000256" key="3">
    <source>
        <dbReference type="ARBA" id="ARBA00023125"/>
    </source>
</evidence>
<comment type="similarity">
    <text evidence="1">Belongs to the LysR transcriptional regulatory family.</text>
</comment>
<name>A0ABV7ELF9_9GAMM</name>
<dbReference type="SUPFAM" id="SSF53850">
    <property type="entry name" value="Periplasmic binding protein-like II"/>
    <property type="match status" value="1"/>
</dbReference>
<reference evidence="7" key="1">
    <citation type="journal article" date="2019" name="Int. J. Syst. Evol. Microbiol.">
        <title>The Global Catalogue of Microorganisms (GCM) 10K type strain sequencing project: providing services to taxonomists for standard genome sequencing and annotation.</title>
        <authorList>
            <consortium name="The Broad Institute Genomics Platform"/>
            <consortium name="The Broad Institute Genome Sequencing Center for Infectious Disease"/>
            <person name="Wu L."/>
            <person name="Ma J."/>
        </authorList>
    </citation>
    <scope>NUCLEOTIDE SEQUENCE [LARGE SCALE GENOMIC DNA]</scope>
    <source>
        <strain evidence="7">KCTC 52640</strain>
    </source>
</reference>
<dbReference type="PANTHER" id="PTHR30126">
    <property type="entry name" value="HTH-TYPE TRANSCRIPTIONAL REGULATOR"/>
    <property type="match status" value="1"/>
</dbReference>
<protein>
    <submittedName>
        <fullName evidence="6">LysR family transcriptional regulator</fullName>
    </submittedName>
</protein>
<keyword evidence="3" id="KW-0238">DNA-binding</keyword>
<dbReference type="Pfam" id="PF03466">
    <property type="entry name" value="LysR_substrate"/>
    <property type="match status" value="1"/>
</dbReference>
<dbReference type="Proteomes" id="UP001595462">
    <property type="component" value="Unassembled WGS sequence"/>
</dbReference>
<evidence type="ECO:0000256" key="2">
    <source>
        <dbReference type="ARBA" id="ARBA00023015"/>
    </source>
</evidence>
<accession>A0ABV7ELF9</accession>
<dbReference type="SUPFAM" id="SSF46785">
    <property type="entry name" value="Winged helix' DNA-binding domain"/>
    <property type="match status" value="1"/>
</dbReference>
<dbReference type="InterPro" id="IPR000847">
    <property type="entry name" value="LysR_HTH_N"/>
</dbReference>
<dbReference type="Gene3D" id="1.10.10.10">
    <property type="entry name" value="Winged helix-like DNA-binding domain superfamily/Winged helix DNA-binding domain"/>
    <property type="match status" value="1"/>
</dbReference>
<dbReference type="Pfam" id="PF00126">
    <property type="entry name" value="HTH_1"/>
    <property type="match status" value="1"/>
</dbReference>
<sequence length="300" mass="32710">MNYRRIECFLAVVDAGTVTAAAENIHIAQPALSRQVKKLERELRFPLFEARGNRLVLTAAGRAFVPAARRLMIETRGLEGAAEALRTGRVSTLVLAATAASVRTFIAPFIATTGADDPIILTRETRHFDIPHSLAHGADFAVSPAPPAADLESASLGNIALKAFVAADHPWALEKRETLPISALRDEDVIVPSRQSVSRVILDNAMNRSRLSFARMFECEDGQTIMALAVGGHGVGITTEMPRYGAHPLRLVEQTQNTDDAPRVLQLPLHVTWSPRHFAALTIRALALRIRAFLEAHEIA</sequence>
<dbReference type="InterPro" id="IPR036390">
    <property type="entry name" value="WH_DNA-bd_sf"/>
</dbReference>
<dbReference type="PROSITE" id="PS50931">
    <property type="entry name" value="HTH_LYSR"/>
    <property type="match status" value="1"/>
</dbReference>
<dbReference type="EMBL" id="JBHRSS010000001">
    <property type="protein sequence ID" value="MFC3102512.1"/>
    <property type="molecule type" value="Genomic_DNA"/>
</dbReference>
<evidence type="ECO:0000256" key="1">
    <source>
        <dbReference type="ARBA" id="ARBA00009437"/>
    </source>
</evidence>
<dbReference type="RefSeq" id="WP_380685647.1">
    <property type="nucleotide sequence ID" value="NZ_JBHRSS010000001.1"/>
</dbReference>
<dbReference type="PANTHER" id="PTHR30126:SF80">
    <property type="entry name" value="TRANSCRIPTIONAL REGULATOR-RELATED"/>
    <property type="match status" value="1"/>
</dbReference>
<dbReference type="InterPro" id="IPR036388">
    <property type="entry name" value="WH-like_DNA-bd_sf"/>
</dbReference>
<keyword evidence="7" id="KW-1185">Reference proteome</keyword>
<comment type="caution">
    <text evidence="6">The sequence shown here is derived from an EMBL/GenBank/DDBJ whole genome shotgun (WGS) entry which is preliminary data.</text>
</comment>
<keyword evidence="4" id="KW-0804">Transcription</keyword>
<dbReference type="PRINTS" id="PR00039">
    <property type="entry name" value="HTHLYSR"/>
</dbReference>
<gene>
    <name evidence="6" type="ORF">ACFOSU_01250</name>
</gene>
<keyword evidence="2" id="KW-0805">Transcription regulation</keyword>
<proteinExistence type="inferred from homology"/>
<dbReference type="CDD" id="cd05466">
    <property type="entry name" value="PBP2_LTTR_substrate"/>
    <property type="match status" value="1"/>
</dbReference>
<organism evidence="6 7">
    <name type="scientific">Salinisphaera aquimarina</name>
    <dbReference type="NCBI Taxonomy" id="2094031"/>
    <lineage>
        <taxon>Bacteria</taxon>
        <taxon>Pseudomonadati</taxon>
        <taxon>Pseudomonadota</taxon>
        <taxon>Gammaproteobacteria</taxon>
        <taxon>Salinisphaerales</taxon>
        <taxon>Salinisphaeraceae</taxon>
        <taxon>Salinisphaera</taxon>
    </lineage>
</organism>
<evidence type="ECO:0000256" key="4">
    <source>
        <dbReference type="ARBA" id="ARBA00023163"/>
    </source>
</evidence>
<dbReference type="InterPro" id="IPR005119">
    <property type="entry name" value="LysR_subst-bd"/>
</dbReference>
<dbReference type="Gene3D" id="3.40.190.290">
    <property type="match status" value="1"/>
</dbReference>
<evidence type="ECO:0000313" key="7">
    <source>
        <dbReference type="Proteomes" id="UP001595462"/>
    </source>
</evidence>
<evidence type="ECO:0000259" key="5">
    <source>
        <dbReference type="PROSITE" id="PS50931"/>
    </source>
</evidence>
<feature type="domain" description="HTH lysR-type" evidence="5">
    <location>
        <begin position="1"/>
        <end position="58"/>
    </location>
</feature>
<evidence type="ECO:0000313" key="6">
    <source>
        <dbReference type="EMBL" id="MFC3102512.1"/>
    </source>
</evidence>